<evidence type="ECO:0008006" key="6">
    <source>
        <dbReference type="Google" id="ProtNLM"/>
    </source>
</evidence>
<evidence type="ECO:0000313" key="5">
    <source>
        <dbReference type="Proteomes" id="UP000230605"/>
    </source>
</evidence>
<feature type="compositionally biased region" description="Basic and acidic residues" evidence="3">
    <location>
        <begin position="86"/>
        <end position="107"/>
    </location>
</feature>
<dbReference type="Proteomes" id="UP000230605">
    <property type="component" value="Chromosome 3"/>
</dbReference>
<accession>A0A2G5I519</accession>
<dbReference type="Pfam" id="PF10356">
    <property type="entry name" value="RRG7"/>
    <property type="match status" value="2"/>
</dbReference>
<evidence type="ECO:0000256" key="1">
    <source>
        <dbReference type="ARBA" id="ARBA00004173"/>
    </source>
</evidence>
<proteinExistence type="predicted"/>
<dbReference type="InterPro" id="IPR018828">
    <property type="entry name" value="RRG7"/>
</dbReference>
<dbReference type="OrthoDB" id="20734at2759"/>
<dbReference type="PANTHER" id="PTHR28133:SF1">
    <property type="entry name" value="REQUIRED FOR RESPIRATORY GROWTH PROTEIN 7, MITOCHONDRIAL"/>
    <property type="match status" value="1"/>
</dbReference>
<dbReference type="GO" id="GO:0005739">
    <property type="term" value="C:mitochondrion"/>
    <property type="evidence" value="ECO:0007669"/>
    <property type="project" value="UniProtKB-SubCell"/>
</dbReference>
<dbReference type="AlphaFoldDB" id="A0A2G5I519"/>
<comment type="subcellular location">
    <subcellularLocation>
        <location evidence="1">Mitochondrion</location>
    </subcellularLocation>
</comment>
<keyword evidence="2" id="KW-0496">Mitochondrion</keyword>
<name>A0A2G5I519_CERBT</name>
<dbReference type="PANTHER" id="PTHR28133">
    <property type="entry name" value="REQUIRED FOR RESPIRATORY GROWTH PROTEIN 7, MITOCHONDRIAL"/>
    <property type="match status" value="1"/>
</dbReference>
<feature type="compositionally biased region" description="Low complexity" evidence="3">
    <location>
        <begin position="131"/>
        <end position="141"/>
    </location>
</feature>
<feature type="region of interest" description="Disordered" evidence="3">
    <location>
        <begin position="18"/>
        <end position="141"/>
    </location>
</feature>
<protein>
    <recommendedName>
        <fullName evidence="6">Required for respiratory growth protein 7, mitochondrial</fullName>
    </recommendedName>
</protein>
<evidence type="ECO:0000256" key="2">
    <source>
        <dbReference type="ARBA" id="ARBA00023128"/>
    </source>
</evidence>
<gene>
    <name evidence="4" type="ORF">CB0940_03765</name>
</gene>
<organism evidence="4 5">
    <name type="scientific">Cercospora beticola</name>
    <name type="common">Sugarbeet leaf spot fungus</name>
    <dbReference type="NCBI Taxonomy" id="122368"/>
    <lineage>
        <taxon>Eukaryota</taxon>
        <taxon>Fungi</taxon>
        <taxon>Dikarya</taxon>
        <taxon>Ascomycota</taxon>
        <taxon>Pezizomycotina</taxon>
        <taxon>Dothideomycetes</taxon>
        <taxon>Dothideomycetidae</taxon>
        <taxon>Mycosphaerellales</taxon>
        <taxon>Mycosphaerellaceae</taxon>
        <taxon>Cercospora</taxon>
    </lineage>
</organism>
<evidence type="ECO:0000313" key="4">
    <source>
        <dbReference type="EMBL" id="PIA99592.1"/>
    </source>
</evidence>
<sequence>MLARHVLLRQRLKLPELRRVSTVSPKSRRPSTRTRTEQTNDGLNSFFHHFAPQPAPEISPAESQPKPVSLQQHLAQLARARTKHHVAAETEGKVLPERRERKRREPGQTKTAKGGSAAAVTASRTRKTRRSSTTASSPPRVALRADQTKHHDLATFQAYAAARNLNQASTVFRGTNFEYMVRQALSAYHFDLHRTGKANDLGIDLLGQWSLPQDTEAGRESAGARVLRVLIQCKLSTAQPCNVRELEGAYVGAPAGWRGDGVMAFLVSSKPATAGVRAALQRSRLPMGFLQITEQGQVRQFIWNTIAQGARLVGMSATNAYASVSSHAPEGSIALVYQGRPF</sequence>
<dbReference type="EMBL" id="LKMD01000101">
    <property type="protein sequence ID" value="PIA99592.1"/>
    <property type="molecule type" value="Genomic_DNA"/>
</dbReference>
<reference evidence="4 5" key="1">
    <citation type="submission" date="2015-10" db="EMBL/GenBank/DDBJ databases">
        <title>The cercosporin biosynthetic gene cluster was horizontally transferred to several fungal lineages and shown to be expanded in Cercospora beticola based on microsynteny with recipient genomes.</title>
        <authorList>
            <person name="De Jonge R."/>
            <person name="Ebert M.K."/>
            <person name="Suttle J.C."/>
            <person name="Jurick Ii W.M."/>
            <person name="Secor G.A."/>
            <person name="Thomma B.P."/>
            <person name="Van De Peer Y."/>
            <person name="Bolton M.D."/>
        </authorList>
    </citation>
    <scope>NUCLEOTIDE SEQUENCE [LARGE SCALE GENOMIC DNA]</scope>
    <source>
        <strain evidence="4 5">09-40</strain>
    </source>
</reference>
<comment type="caution">
    <text evidence="4">The sequence shown here is derived from an EMBL/GenBank/DDBJ whole genome shotgun (WGS) entry which is preliminary data.</text>
</comment>
<evidence type="ECO:0000256" key="3">
    <source>
        <dbReference type="SAM" id="MobiDB-lite"/>
    </source>
</evidence>